<reference evidence="2 3" key="1">
    <citation type="submission" date="2007-01" db="EMBL/GenBank/DDBJ databases">
        <authorList>
            <person name="Haygood M."/>
            <person name="Podell S."/>
            <person name="Anderson C."/>
            <person name="Hopkinson B."/>
            <person name="Roe K."/>
            <person name="Barbeau K."/>
            <person name="Gaasterland T."/>
            <person name="Ferriera S."/>
            <person name="Johnson J."/>
            <person name="Kravitz S."/>
            <person name="Beeson K."/>
            <person name="Sutton G."/>
            <person name="Rogers Y.-H."/>
            <person name="Friedman R."/>
            <person name="Frazier M."/>
            <person name="Venter J.C."/>
        </authorList>
    </citation>
    <scope>NUCLEOTIDE SEQUENCE [LARGE SCALE GENOMIC DNA]</scope>
    <source>
        <strain evidence="2 3">ATCC 23134</strain>
    </source>
</reference>
<keyword evidence="1" id="KW-1133">Transmembrane helix</keyword>
<dbReference type="AlphaFoldDB" id="A1ZQ72"/>
<keyword evidence="3" id="KW-1185">Reference proteome</keyword>
<keyword evidence="1" id="KW-0472">Membrane</keyword>
<name>A1ZQ72_MICM2</name>
<evidence type="ECO:0000313" key="3">
    <source>
        <dbReference type="Proteomes" id="UP000004095"/>
    </source>
</evidence>
<sequence>MKLTYRLLLLAYNTLTMNKKTIILAILIVGATIIYFKSNFSRTKGKAVMTYFNKTQRLNQLNIWGPYGYHIIDWTVSVYDGKSSISGKGRSQFRSFGKTSSRNNYYHRNQLPLEAVNQSIQRMEKEQAYLIWVSDYKKQKEPSQAFLIITKDPALYDDNKKMLELAKTAIQPSTKTNGSLKN</sequence>
<protein>
    <submittedName>
        <fullName evidence="2">Uncharacterized protein</fullName>
    </submittedName>
</protein>
<gene>
    <name evidence="2" type="ORF">M23134_06882</name>
</gene>
<evidence type="ECO:0000256" key="1">
    <source>
        <dbReference type="SAM" id="Phobius"/>
    </source>
</evidence>
<dbReference type="EMBL" id="AAWS01000023">
    <property type="protein sequence ID" value="EAY27481.1"/>
    <property type="molecule type" value="Genomic_DNA"/>
</dbReference>
<organism evidence="2 3">
    <name type="scientific">Microscilla marina ATCC 23134</name>
    <dbReference type="NCBI Taxonomy" id="313606"/>
    <lineage>
        <taxon>Bacteria</taxon>
        <taxon>Pseudomonadati</taxon>
        <taxon>Bacteroidota</taxon>
        <taxon>Cytophagia</taxon>
        <taxon>Cytophagales</taxon>
        <taxon>Microscillaceae</taxon>
        <taxon>Microscilla</taxon>
    </lineage>
</organism>
<keyword evidence="1" id="KW-0812">Transmembrane</keyword>
<accession>A1ZQ72</accession>
<feature type="transmembrane region" description="Helical" evidence="1">
    <location>
        <begin position="20"/>
        <end position="36"/>
    </location>
</feature>
<proteinExistence type="predicted"/>
<comment type="caution">
    <text evidence="2">The sequence shown here is derived from an EMBL/GenBank/DDBJ whole genome shotgun (WGS) entry which is preliminary data.</text>
</comment>
<evidence type="ECO:0000313" key="2">
    <source>
        <dbReference type="EMBL" id="EAY27481.1"/>
    </source>
</evidence>
<dbReference type="Proteomes" id="UP000004095">
    <property type="component" value="Unassembled WGS sequence"/>
</dbReference>